<accession>A0A2C9VQG2</accession>
<dbReference type="PANTHER" id="PTHR31672:SF13">
    <property type="entry name" value="F-BOX PROTEIN CPR30-LIKE"/>
    <property type="match status" value="1"/>
</dbReference>
<organism evidence="2">
    <name type="scientific">Manihot esculenta</name>
    <name type="common">Cassava</name>
    <name type="synonym">Jatropha manihot</name>
    <dbReference type="NCBI Taxonomy" id="3983"/>
    <lineage>
        <taxon>Eukaryota</taxon>
        <taxon>Viridiplantae</taxon>
        <taxon>Streptophyta</taxon>
        <taxon>Embryophyta</taxon>
        <taxon>Tracheophyta</taxon>
        <taxon>Spermatophyta</taxon>
        <taxon>Magnoliopsida</taxon>
        <taxon>eudicotyledons</taxon>
        <taxon>Gunneridae</taxon>
        <taxon>Pentapetalae</taxon>
        <taxon>rosids</taxon>
        <taxon>fabids</taxon>
        <taxon>Malpighiales</taxon>
        <taxon>Euphorbiaceae</taxon>
        <taxon>Crotonoideae</taxon>
        <taxon>Manihoteae</taxon>
        <taxon>Manihot</taxon>
    </lineage>
</organism>
<dbReference type="NCBIfam" id="TIGR01640">
    <property type="entry name" value="F_box_assoc_1"/>
    <property type="match status" value="1"/>
</dbReference>
<dbReference type="InterPro" id="IPR013187">
    <property type="entry name" value="F-box-assoc_dom_typ3"/>
</dbReference>
<dbReference type="PANTHER" id="PTHR31672">
    <property type="entry name" value="BNACNNG10540D PROTEIN"/>
    <property type="match status" value="1"/>
</dbReference>
<name>A0A2C9VQG2_MANES</name>
<proteinExistence type="predicted"/>
<evidence type="ECO:0000259" key="1">
    <source>
        <dbReference type="PROSITE" id="PS50181"/>
    </source>
</evidence>
<dbReference type="STRING" id="3983.A0A2C9VQG2"/>
<sequence length="381" mass="43455">MMRSYQGNTRRRSNRGAANKLQAAALPIDIISQILRRVPAESIFSCSCVCKSWYALTHDRHFIQQHLQMTKKEPCQYLIQSRYGVACFHRLLLLDIHNERLTEVSFKKMKLPNNPKLKLSAFYIVCSSNGLLCLAPKVKMDPVLICNPITRDCLILPSAISSVEMVCKSYHIGFNFDPSSGKYMVVREFSYLTKPASNFQLLSVGENSWKEISGAPDVVLEQGFDTPIFWNGAFHWKISEIDHRNSNNSCILALDVGDEKFHTISFPEDENNCPRNYHLIWTVAGNKVAGFFLGLQHMYLLCVPPRSLLQHDLICQIDEQSYLMQVFRWDLNGTQKCTLFKFCPTIARHLDLNIPGLPHLFRLVCFQPSLISPFMASPAST</sequence>
<dbReference type="Pfam" id="PF00646">
    <property type="entry name" value="F-box"/>
    <property type="match status" value="1"/>
</dbReference>
<gene>
    <name evidence="2" type="ORF">MANES_06G082000</name>
</gene>
<dbReference type="InterPro" id="IPR001810">
    <property type="entry name" value="F-box_dom"/>
</dbReference>
<dbReference type="Pfam" id="PF08268">
    <property type="entry name" value="FBA_3"/>
    <property type="match status" value="1"/>
</dbReference>
<dbReference type="EMBL" id="CM004392">
    <property type="protein sequence ID" value="OAY47470.1"/>
    <property type="molecule type" value="Genomic_DNA"/>
</dbReference>
<dbReference type="PROSITE" id="PS50181">
    <property type="entry name" value="FBOX"/>
    <property type="match status" value="1"/>
</dbReference>
<dbReference type="CDD" id="cd22157">
    <property type="entry name" value="F-box_AtFBW1-like"/>
    <property type="match status" value="1"/>
</dbReference>
<dbReference type="InterPro" id="IPR017451">
    <property type="entry name" value="F-box-assoc_interact_dom"/>
</dbReference>
<reference evidence="2" key="1">
    <citation type="submission" date="2016-02" db="EMBL/GenBank/DDBJ databases">
        <title>WGS assembly of Manihot esculenta.</title>
        <authorList>
            <person name="Bredeson J.V."/>
            <person name="Prochnik S.E."/>
            <person name="Lyons J.B."/>
            <person name="Schmutz J."/>
            <person name="Grimwood J."/>
            <person name="Vrebalov J."/>
            <person name="Bart R.S."/>
            <person name="Amuge T."/>
            <person name="Ferguson M.E."/>
            <person name="Green R."/>
            <person name="Putnam N."/>
            <person name="Stites J."/>
            <person name="Rounsley S."/>
            <person name="Rokhsar D.S."/>
        </authorList>
    </citation>
    <scope>NUCLEOTIDE SEQUENCE [LARGE SCALE GENOMIC DNA]</scope>
    <source>
        <tissue evidence="2">Leaf</tissue>
    </source>
</reference>
<dbReference type="InterPro" id="IPR036047">
    <property type="entry name" value="F-box-like_dom_sf"/>
</dbReference>
<dbReference type="InterPro" id="IPR050796">
    <property type="entry name" value="SCF_F-box_component"/>
</dbReference>
<evidence type="ECO:0000313" key="2">
    <source>
        <dbReference type="EMBL" id="OAY47470.1"/>
    </source>
</evidence>
<protein>
    <recommendedName>
        <fullName evidence="1">F-box domain-containing protein</fullName>
    </recommendedName>
</protein>
<dbReference type="AlphaFoldDB" id="A0A2C9VQG2"/>
<dbReference type="Gene3D" id="1.20.1280.50">
    <property type="match status" value="1"/>
</dbReference>
<dbReference type="GO" id="GO:0004842">
    <property type="term" value="F:ubiquitin-protein transferase activity"/>
    <property type="evidence" value="ECO:0000318"/>
    <property type="project" value="GO_Central"/>
</dbReference>
<dbReference type="SMART" id="SM00256">
    <property type="entry name" value="FBOX"/>
    <property type="match status" value="1"/>
</dbReference>
<feature type="domain" description="F-box" evidence="1">
    <location>
        <begin position="20"/>
        <end position="66"/>
    </location>
</feature>
<dbReference type="GO" id="GO:0031146">
    <property type="term" value="P:SCF-dependent proteasomal ubiquitin-dependent protein catabolic process"/>
    <property type="evidence" value="ECO:0000318"/>
    <property type="project" value="GO_Central"/>
</dbReference>
<dbReference type="SUPFAM" id="SSF81383">
    <property type="entry name" value="F-box domain"/>
    <property type="match status" value="1"/>
</dbReference>